<accession>A0ABX9XYR1</accession>
<gene>
    <name evidence="2" type="ORF">DLJ60_22765</name>
</gene>
<dbReference type="PANTHER" id="PTHR43581:SF2">
    <property type="entry name" value="EXCINUCLEASE ATPASE SUBUNIT"/>
    <property type="match status" value="1"/>
</dbReference>
<comment type="caution">
    <text evidence="2">The sequence shown here is derived from an EMBL/GenBank/DDBJ whole genome shotgun (WGS) entry which is preliminary data.</text>
</comment>
<proteinExistence type="predicted"/>
<dbReference type="InterPro" id="IPR003959">
    <property type="entry name" value="ATPase_AAA_core"/>
</dbReference>
<sequence length="739" mass="81157">MAEVPLGGLTVLLGPNGAGKTNIIEAVGAHDPVARHLLRRSDSDLAPRARVGLVVKFDIDSMGHGADAELLRQMMIWPWQEGLDADEITDGIGAYCGSTWWLYGGDLYDVVDSATLSDCYDVVRRCLSQGIPKSAAPDVQRLVDLLLMNPVLIVQEDFKVELACDRSSAAGQEAMVLARRIKPLLFEGALRDIVGVLTAWTGRWPPLTGFTRGPSSGSPAIPAGFEWVTSRLGGVRVVDGDAVAVERYLDRALETVHDRLFHQPDFRDGSPGHDEYCDRCLHSDHAGRVDPSLYAPDEAHVSDDQFVYPGSSDWLEQNNEWLRVRPQLRSALSVIEHAANARLIPFVAAQGKIRLEMRRVPEWDSSASRCQVTFKHRVGEARRIEADWNGPVGVVGADYPQQHLGEAIPLAHLGAGIQRWVATAVRLAADSCAEGDSDLTPRILLIDEPEQHLHPAAQAEVAVWCLDQARAHQAVVVATHSPVFIALPPHSATVCQVTRIGATTQVRALPPVHGPDVAFRAWELGFELGLGRDALAQLTRAIVVVEGDWDRRLLHHFYGSQLAKQRVLVVPLQGSNELGGLADAAVIPALGLPVVALLDEVRGRSREELESLTPPLTKAERALLDLSTHLGDRLRFVRYDDPDVICALPENAVRRAYPGATFPGWDTLLQRWKEERTSTGASSPFKRWALKAMALPKAKRFPTAFFSDVIEHCRPEDVPHARFQRAAEQLLELVEQGPD</sequence>
<name>A0ABX9XYR1_MICCH</name>
<dbReference type="InterPro" id="IPR027417">
    <property type="entry name" value="P-loop_NTPase"/>
</dbReference>
<dbReference type="EMBL" id="QGTA01000233">
    <property type="protein sequence ID" value="RQW89436.1"/>
    <property type="molecule type" value="Genomic_DNA"/>
</dbReference>
<organism evidence="2 3">
    <name type="scientific">Micromonospora chalcea</name>
    <dbReference type="NCBI Taxonomy" id="1874"/>
    <lineage>
        <taxon>Bacteria</taxon>
        <taxon>Bacillati</taxon>
        <taxon>Actinomycetota</taxon>
        <taxon>Actinomycetes</taxon>
        <taxon>Micromonosporales</taxon>
        <taxon>Micromonosporaceae</taxon>
        <taxon>Micromonospora</taxon>
    </lineage>
</organism>
<reference evidence="2 3" key="1">
    <citation type="submission" date="2018-05" db="EMBL/GenBank/DDBJ databases">
        <title>Micromonospora from Atacama Desert.</title>
        <authorList>
            <person name="Carro L."/>
            <person name="Goodfellow M."/>
            <person name="Klenk H.-P."/>
        </authorList>
    </citation>
    <scope>NUCLEOTIDE SEQUENCE [LARGE SCALE GENOMIC DNA]</scope>
    <source>
        <strain evidence="2 3">LB41</strain>
    </source>
</reference>
<dbReference type="Proteomes" id="UP000274694">
    <property type="component" value="Unassembled WGS sequence"/>
</dbReference>
<dbReference type="CDD" id="cd00267">
    <property type="entry name" value="ABC_ATPase"/>
    <property type="match status" value="1"/>
</dbReference>
<feature type="domain" description="ATPase AAA-type core" evidence="1">
    <location>
        <begin position="405"/>
        <end position="485"/>
    </location>
</feature>
<protein>
    <recommendedName>
        <fullName evidence="1">ATPase AAA-type core domain-containing protein</fullName>
    </recommendedName>
</protein>
<dbReference type="InterPro" id="IPR051396">
    <property type="entry name" value="Bact_Antivir_Def_Nuclease"/>
</dbReference>
<evidence type="ECO:0000313" key="3">
    <source>
        <dbReference type="Proteomes" id="UP000274694"/>
    </source>
</evidence>
<keyword evidence="3" id="KW-1185">Reference proteome</keyword>
<dbReference type="Gene3D" id="3.40.50.300">
    <property type="entry name" value="P-loop containing nucleotide triphosphate hydrolases"/>
    <property type="match status" value="2"/>
</dbReference>
<evidence type="ECO:0000313" key="2">
    <source>
        <dbReference type="EMBL" id="RQW89436.1"/>
    </source>
</evidence>
<dbReference type="PANTHER" id="PTHR43581">
    <property type="entry name" value="ATP/GTP PHOSPHATASE"/>
    <property type="match status" value="1"/>
</dbReference>
<evidence type="ECO:0000259" key="1">
    <source>
        <dbReference type="Pfam" id="PF13304"/>
    </source>
</evidence>
<dbReference type="SUPFAM" id="SSF52540">
    <property type="entry name" value="P-loop containing nucleoside triphosphate hydrolases"/>
    <property type="match status" value="1"/>
</dbReference>
<dbReference type="Pfam" id="PF13304">
    <property type="entry name" value="AAA_21"/>
    <property type="match status" value="1"/>
</dbReference>